<dbReference type="EMBL" id="JAESVN010000005">
    <property type="protein sequence ID" value="MBL4918008.1"/>
    <property type="molecule type" value="Genomic_DNA"/>
</dbReference>
<dbReference type="Gene3D" id="3.40.630.30">
    <property type="match status" value="1"/>
</dbReference>
<name>A0A8K0V9W8_9RHOB</name>
<evidence type="ECO:0000259" key="1">
    <source>
        <dbReference type="Pfam" id="PF13878"/>
    </source>
</evidence>
<dbReference type="Pfam" id="PF13878">
    <property type="entry name" value="zf-C2H2_3"/>
    <property type="match status" value="1"/>
</dbReference>
<dbReference type="InterPro" id="IPR028005">
    <property type="entry name" value="AcTrfase_ESCO_Znf_dom"/>
</dbReference>
<protein>
    <recommendedName>
        <fullName evidence="1">N-acetyltransferase ESCO zinc-finger domain-containing protein</fullName>
    </recommendedName>
</protein>
<organism evidence="2 3">
    <name type="scientific">Szabonella alba</name>
    <dbReference type="NCBI Taxonomy" id="2804194"/>
    <lineage>
        <taxon>Bacteria</taxon>
        <taxon>Pseudomonadati</taxon>
        <taxon>Pseudomonadota</taxon>
        <taxon>Alphaproteobacteria</taxon>
        <taxon>Rhodobacterales</taxon>
        <taxon>Paracoccaceae</taxon>
        <taxon>Szabonella</taxon>
    </lineage>
</organism>
<keyword evidence="3" id="KW-1185">Reference proteome</keyword>
<evidence type="ECO:0000313" key="2">
    <source>
        <dbReference type="EMBL" id="MBL4918008.1"/>
    </source>
</evidence>
<proteinExistence type="predicted"/>
<feature type="domain" description="N-acetyltransferase ESCO zinc-finger" evidence="1">
    <location>
        <begin position="213"/>
        <end position="239"/>
    </location>
</feature>
<accession>A0A8K0V9W8</accession>
<sequence>MTFVNYVHLKADELADVVKALRRPGPGQPNSGGRALTNEIRKRGWVHLHQVDDLISAQDARVDWTALRDVERLSGQLEVGQRVVGFKPQTKDHDFSGGMGVSIAGAACLLIWLERLGFETNAAELCSWVVGHTERQTHVSDEEITALWYLEQRHKMGPVTVGTDPIITPIGDVEIFVTSSGYSVEVTKGADGRPAILTVTAPDYVEPRAQVVVTCEDCGMRYVSGYKPDEHDHRIFHRKKISTLNPEPSRAMRAALDGDPDAVWVEEDSPPWQRIAVHRRAKLFKREMGFDFIQWDPTSDVGAVAFLFVDDDSRIVGACCFRPSHSEADERMRLDWIWIAPAERRKGWLSRNWQRFVGRFGEFDIARPISDEMQGFLRKSGLNHLL</sequence>
<dbReference type="Proteomes" id="UP000648908">
    <property type="component" value="Unassembled WGS sequence"/>
</dbReference>
<reference evidence="2" key="1">
    <citation type="submission" date="2021-01" db="EMBL/GenBank/DDBJ databases">
        <title>Tabrizicola alba sp. nov. a motile alkaliphilic bacterium isolated from a soda lake.</title>
        <authorList>
            <person name="Szuroczki S."/>
            <person name="Abbaszade G."/>
            <person name="Schumann P."/>
            <person name="Toth E."/>
        </authorList>
    </citation>
    <scope>NUCLEOTIDE SEQUENCE</scope>
    <source>
        <strain evidence="2">DMG-N-6</strain>
    </source>
</reference>
<comment type="caution">
    <text evidence="2">The sequence shown here is derived from an EMBL/GenBank/DDBJ whole genome shotgun (WGS) entry which is preliminary data.</text>
</comment>
<dbReference type="AlphaFoldDB" id="A0A8K0V9W8"/>
<dbReference type="SUPFAM" id="SSF55729">
    <property type="entry name" value="Acyl-CoA N-acyltransferases (Nat)"/>
    <property type="match status" value="1"/>
</dbReference>
<evidence type="ECO:0000313" key="3">
    <source>
        <dbReference type="Proteomes" id="UP000648908"/>
    </source>
</evidence>
<gene>
    <name evidence="2" type="ORF">JL811_12345</name>
</gene>
<dbReference type="InterPro" id="IPR016181">
    <property type="entry name" value="Acyl_CoA_acyltransferase"/>
</dbReference>
<dbReference type="RefSeq" id="WP_202689009.1">
    <property type="nucleotide sequence ID" value="NZ_JAESVN010000005.1"/>
</dbReference>